<reference evidence="1" key="1">
    <citation type="submission" date="2021-06" db="EMBL/GenBank/DDBJ databases">
        <title>Comparative genomics, transcriptomics and evolutionary studies reveal genomic signatures of adaptation to plant cell wall in hemibiotrophic fungi.</title>
        <authorList>
            <consortium name="DOE Joint Genome Institute"/>
            <person name="Baroncelli R."/>
            <person name="Diaz J.F."/>
            <person name="Benocci T."/>
            <person name="Peng M."/>
            <person name="Battaglia E."/>
            <person name="Haridas S."/>
            <person name="Andreopoulos W."/>
            <person name="Labutti K."/>
            <person name="Pangilinan J."/>
            <person name="Floch G.L."/>
            <person name="Makela M.R."/>
            <person name="Henrissat B."/>
            <person name="Grigoriev I.V."/>
            <person name="Crouch J.A."/>
            <person name="De Vries R.P."/>
            <person name="Sukno S.A."/>
            <person name="Thon M.R."/>
        </authorList>
    </citation>
    <scope>NUCLEOTIDE SEQUENCE</scope>
    <source>
        <strain evidence="1">CBS 193.32</strain>
    </source>
</reference>
<dbReference type="GeneID" id="85459786"/>
<comment type="caution">
    <text evidence="1">The sequence shown here is derived from an EMBL/GenBank/DDBJ whole genome shotgun (WGS) entry which is preliminary data.</text>
</comment>
<proteinExistence type="predicted"/>
<organism evidence="1 2">
    <name type="scientific">Colletotrichum godetiae</name>
    <dbReference type="NCBI Taxonomy" id="1209918"/>
    <lineage>
        <taxon>Eukaryota</taxon>
        <taxon>Fungi</taxon>
        <taxon>Dikarya</taxon>
        <taxon>Ascomycota</taxon>
        <taxon>Pezizomycotina</taxon>
        <taxon>Sordariomycetes</taxon>
        <taxon>Hypocreomycetidae</taxon>
        <taxon>Glomerellales</taxon>
        <taxon>Glomerellaceae</taxon>
        <taxon>Colletotrichum</taxon>
        <taxon>Colletotrichum acutatum species complex</taxon>
    </lineage>
</organism>
<gene>
    <name evidence="1" type="ORF">BDP55DRAFT_668895</name>
</gene>
<evidence type="ECO:0000313" key="2">
    <source>
        <dbReference type="Proteomes" id="UP001224890"/>
    </source>
</evidence>
<dbReference type="RefSeq" id="XP_060428045.1">
    <property type="nucleotide sequence ID" value="XM_060575260.1"/>
</dbReference>
<keyword evidence="2" id="KW-1185">Reference proteome</keyword>
<evidence type="ECO:0000313" key="1">
    <source>
        <dbReference type="EMBL" id="KAK1674042.1"/>
    </source>
</evidence>
<name>A0AAJ0AKF8_9PEZI</name>
<feature type="non-terminal residue" evidence="1">
    <location>
        <position position="83"/>
    </location>
</feature>
<dbReference type="AlphaFoldDB" id="A0AAJ0AKF8"/>
<dbReference type="Proteomes" id="UP001224890">
    <property type="component" value="Unassembled WGS sequence"/>
</dbReference>
<accession>A0AAJ0AKF8</accession>
<dbReference type="EMBL" id="JAHMHR010000028">
    <property type="protein sequence ID" value="KAK1674042.1"/>
    <property type="molecule type" value="Genomic_DNA"/>
</dbReference>
<sequence length="83" mass="9152">MLRVLPGGMLIPRSATALGTTNAPLDPARPRAIDRPTIFCMKPLIRCHNTHHASAPRSVLLWPKIDPNRPPARTNAPCVSLRR</sequence>
<protein>
    <submittedName>
        <fullName evidence="1">Uncharacterized protein</fullName>
    </submittedName>
</protein>